<keyword evidence="5" id="KW-1185">Reference proteome</keyword>
<reference evidence="4" key="2">
    <citation type="submission" date="2020-09" db="EMBL/GenBank/DDBJ databases">
        <authorList>
            <person name="Sun Q."/>
            <person name="Ohkuma M."/>
        </authorList>
    </citation>
    <scope>NUCLEOTIDE SEQUENCE</scope>
    <source>
        <strain evidence="4">JCM 4234</strain>
    </source>
</reference>
<dbReference type="InterPro" id="IPR036365">
    <property type="entry name" value="PGBD-like_sf"/>
</dbReference>
<keyword evidence="2" id="KW-0472">Membrane</keyword>
<dbReference type="Gene3D" id="1.10.101.10">
    <property type="entry name" value="PGBD-like superfamily/PGBD"/>
    <property type="match status" value="1"/>
</dbReference>
<evidence type="ECO:0000313" key="4">
    <source>
        <dbReference type="EMBL" id="GGS20508.1"/>
    </source>
</evidence>
<dbReference type="AlphaFoldDB" id="A0A918G716"/>
<evidence type="ECO:0000313" key="5">
    <source>
        <dbReference type="Proteomes" id="UP000653493"/>
    </source>
</evidence>
<evidence type="ECO:0000259" key="3">
    <source>
        <dbReference type="Pfam" id="PF01471"/>
    </source>
</evidence>
<organism evidence="4 5">
    <name type="scientific">Streptomyces griseoviridis</name>
    <dbReference type="NCBI Taxonomy" id="45398"/>
    <lineage>
        <taxon>Bacteria</taxon>
        <taxon>Bacillati</taxon>
        <taxon>Actinomycetota</taxon>
        <taxon>Actinomycetes</taxon>
        <taxon>Kitasatosporales</taxon>
        <taxon>Streptomycetaceae</taxon>
        <taxon>Streptomyces</taxon>
    </lineage>
</organism>
<name>A0A918G716_STRGD</name>
<evidence type="ECO:0000256" key="1">
    <source>
        <dbReference type="SAM" id="MobiDB-lite"/>
    </source>
</evidence>
<feature type="region of interest" description="Disordered" evidence="1">
    <location>
        <begin position="234"/>
        <end position="345"/>
    </location>
</feature>
<proteinExistence type="predicted"/>
<feature type="transmembrane region" description="Helical" evidence="2">
    <location>
        <begin position="204"/>
        <end position="227"/>
    </location>
</feature>
<sequence length="404" mass="40565">MDELEKPREGAGPACPECGAPREADHTPSCACGPKAADALQEARTAQAAAAEDFDPLRIRPYVALEEAETGTEAGAGTEAGTDARPAADARSAADADAAADAGPHSDAGPQRDAVRDAKDPAPDGPDAPDTSATPAAAPPSPETTMVLRAAPGTAATSVVPTPLAPPASTPNATDLRMFEPAPAGPPRPPTPAPDEPAPRRRRAAVIGAAAAAVVVLGTAGYAAGLFSYESPARTGTAADGIRPGVPDPSTATATANTASAQAPAPSASASPSPSASGPAEASPSPSASASSASASASATTGPSASAATTAPEATASPTQPAQEDPEDGDVPVLRRGDRGPEVTELQQRLRQLHLYMDDIDGDYGRRVEDAVRTFQWARGIHSEEPGTYGPLTRAQLERETREP</sequence>
<keyword evidence="2" id="KW-1133">Transmembrane helix</keyword>
<evidence type="ECO:0000256" key="2">
    <source>
        <dbReference type="SAM" id="Phobius"/>
    </source>
</evidence>
<dbReference type="Proteomes" id="UP000653493">
    <property type="component" value="Unassembled WGS sequence"/>
</dbReference>
<protein>
    <submittedName>
        <fullName evidence="4">Peptidoglycan-binding protein</fullName>
    </submittedName>
</protein>
<keyword evidence="2" id="KW-0812">Transmembrane</keyword>
<feature type="region of interest" description="Disordered" evidence="1">
    <location>
        <begin position="43"/>
        <end position="203"/>
    </location>
</feature>
<gene>
    <name evidence="4" type="ORF">GCM10010238_05950</name>
</gene>
<dbReference type="SUPFAM" id="SSF47090">
    <property type="entry name" value="PGBD-like"/>
    <property type="match status" value="1"/>
</dbReference>
<dbReference type="InterPro" id="IPR002477">
    <property type="entry name" value="Peptidoglycan-bd-like"/>
</dbReference>
<feature type="compositionally biased region" description="Basic and acidic residues" evidence="1">
    <location>
        <begin position="333"/>
        <end position="342"/>
    </location>
</feature>
<feature type="region of interest" description="Disordered" evidence="1">
    <location>
        <begin position="382"/>
        <end position="404"/>
    </location>
</feature>
<dbReference type="Pfam" id="PF01471">
    <property type="entry name" value="PG_binding_1"/>
    <property type="match status" value="1"/>
</dbReference>
<dbReference type="EMBL" id="BMSL01000001">
    <property type="protein sequence ID" value="GGS20508.1"/>
    <property type="molecule type" value="Genomic_DNA"/>
</dbReference>
<feature type="region of interest" description="Disordered" evidence="1">
    <location>
        <begin position="1"/>
        <end position="30"/>
    </location>
</feature>
<feature type="domain" description="Peptidoglycan binding-like" evidence="3">
    <location>
        <begin position="339"/>
        <end position="397"/>
    </location>
</feature>
<feature type="compositionally biased region" description="Basic and acidic residues" evidence="1">
    <location>
        <begin position="113"/>
        <end position="122"/>
    </location>
</feature>
<feature type="compositionally biased region" description="Low complexity" evidence="1">
    <location>
        <begin position="249"/>
        <end position="322"/>
    </location>
</feature>
<reference evidence="4" key="1">
    <citation type="journal article" date="2014" name="Int. J. Syst. Evol. Microbiol.">
        <title>Complete genome sequence of Corynebacterium casei LMG S-19264T (=DSM 44701T), isolated from a smear-ripened cheese.</title>
        <authorList>
            <consortium name="US DOE Joint Genome Institute (JGI-PGF)"/>
            <person name="Walter F."/>
            <person name="Albersmeier A."/>
            <person name="Kalinowski J."/>
            <person name="Ruckert C."/>
        </authorList>
    </citation>
    <scope>NUCLEOTIDE SEQUENCE</scope>
    <source>
        <strain evidence="4">JCM 4234</strain>
    </source>
</reference>
<dbReference type="InterPro" id="IPR036366">
    <property type="entry name" value="PGBDSf"/>
</dbReference>
<accession>A0A918G716</accession>
<feature type="compositionally biased region" description="Low complexity" evidence="1">
    <location>
        <begin position="95"/>
        <end position="109"/>
    </location>
</feature>
<feature type="compositionally biased region" description="Pro residues" evidence="1">
    <location>
        <begin position="183"/>
        <end position="196"/>
    </location>
</feature>
<comment type="caution">
    <text evidence="4">The sequence shown here is derived from an EMBL/GenBank/DDBJ whole genome shotgun (WGS) entry which is preliminary data.</text>
</comment>
<feature type="compositionally biased region" description="Low complexity" evidence="1">
    <location>
        <begin position="71"/>
        <end position="85"/>
    </location>
</feature>